<name>A0A654ESU3_ARATH</name>
<feature type="compositionally biased region" description="Polar residues" evidence="2">
    <location>
        <begin position="279"/>
        <end position="289"/>
    </location>
</feature>
<feature type="region of interest" description="Disordered" evidence="2">
    <location>
        <begin position="80"/>
        <end position="106"/>
    </location>
</feature>
<evidence type="ECO:0000256" key="2">
    <source>
        <dbReference type="SAM" id="MobiDB-lite"/>
    </source>
</evidence>
<evidence type="ECO:0000313" key="3">
    <source>
        <dbReference type="EMBL" id="VYS52363.1"/>
    </source>
</evidence>
<protein>
    <submittedName>
        <fullName evidence="3">Uncharacterized protein</fullName>
    </submittedName>
</protein>
<evidence type="ECO:0000256" key="1">
    <source>
        <dbReference type="SAM" id="Coils"/>
    </source>
</evidence>
<keyword evidence="1" id="KW-0175">Coiled coil</keyword>
<evidence type="ECO:0000313" key="4">
    <source>
        <dbReference type="Proteomes" id="UP000426265"/>
    </source>
</evidence>
<gene>
    <name evidence="3" type="ORF">AN1_LOCUS7825</name>
</gene>
<dbReference type="Proteomes" id="UP000426265">
    <property type="component" value="Unassembled WGS sequence"/>
</dbReference>
<proteinExistence type="predicted"/>
<dbReference type="EMBL" id="CACRSJ010000105">
    <property type="protein sequence ID" value="VYS52363.1"/>
    <property type="molecule type" value="Genomic_DNA"/>
</dbReference>
<feature type="region of interest" description="Disordered" evidence="2">
    <location>
        <begin position="1"/>
        <end position="38"/>
    </location>
</feature>
<organism evidence="3 4">
    <name type="scientific">Arabidopsis thaliana</name>
    <name type="common">Mouse-ear cress</name>
    <dbReference type="NCBI Taxonomy" id="3702"/>
    <lineage>
        <taxon>Eukaryota</taxon>
        <taxon>Viridiplantae</taxon>
        <taxon>Streptophyta</taxon>
        <taxon>Embryophyta</taxon>
        <taxon>Tracheophyta</taxon>
        <taxon>Spermatophyta</taxon>
        <taxon>Magnoliopsida</taxon>
        <taxon>eudicotyledons</taxon>
        <taxon>Gunneridae</taxon>
        <taxon>Pentapetalae</taxon>
        <taxon>rosids</taxon>
        <taxon>malvids</taxon>
        <taxon>Brassicales</taxon>
        <taxon>Brassicaceae</taxon>
        <taxon>Camelineae</taxon>
        <taxon>Arabidopsis</taxon>
    </lineage>
</organism>
<dbReference type="AlphaFoldDB" id="A0A654ESU3"/>
<feature type="region of interest" description="Disordered" evidence="2">
    <location>
        <begin position="264"/>
        <end position="295"/>
    </location>
</feature>
<sequence length="341" mass="38754">MVDTYANGGSYKTQEGHAQGHQTEDCSKSTDGLTDSSREEASFARFKDTYFCMTIMILDEETLEEYGFGQPETLKETIIRGNHDDAPPNASPPSGRGKSSGNHSHIPWRQKSREQILESLMSQYLDQQALDTRTLHFKMDKVDGILSGMIDELSLSFRRMKIKLTKDVTTLTKKNTVLEERLKMLEERANKNEEKLHEEIFLLRELADCQREAGKNHMSDFKVLFSNDLSSAAQIKKYEDKAKATMVKIKNLEDSYKLLTETIHEGEDTSGSEGEDYNAPSSEGEQSYPDSGEEEMEALAIEEIEALEIEEMICTTHENGMRCTFRNLVRVIRLDTSFDEA</sequence>
<reference evidence="3 4" key="1">
    <citation type="submission" date="2019-11" db="EMBL/GenBank/DDBJ databases">
        <authorList>
            <person name="Jiao W.-B."/>
            <person name="Schneeberger K."/>
        </authorList>
    </citation>
    <scope>NUCLEOTIDE SEQUENCE [LARGE SCALE GENOMIC DNA]</scope>
    <source>
        <strain evidence="4">cv. An-1</strain>
    </source>
</reference>
<accession>A0A654ESU3</accession>
<feature type="coiled-coil region" evidence="1">
    <location>
        <begin position="168"/>
        <end position="195"/>
    </location>
</feature>
<dbReference type="ExpressionAtlas" id="A0A654ESU3">
    <property type="expression patterns" value="baseline and differential"/>
</dbReference>